<dbReference type="AlphaFoldDB" id="A0A0A2UTK9"/>
<dbReference type="Pfam" id="PF19866">
    <property type="entry name" value="DUF6339"/>
    <property type="match status" value="1"/>
</dbReference>
<organism evidence="1 2">
    <name type="scientific">Pontibacillus chungwhensis BH030062</name>
    <dbReference type="NCBI Taxonomy" id="1385513"/>
    <lineage>
        <taxon>Bacteria</taxon>
        <taxon>Bacillati</taxon>
        <taxon>Bacillota</taxon>
        <taxon>Bacilli</taxon>
        <taxon>Bacillales</taxon>
        <taxon>Bacillaceae</taxon>
        <taxon>Pontibacillus</taxon>
    </lineage>
</organism>
<reference evidence="1 2" key="1">
    <citation type="submission" date="2013-08" db="EMBL/GenBank/DDBJ databases">
        <title>Genome of Pontibacillus chungwhensis.</title>
        <authorList>
            <person name="Wang Q."/>
            <person name="Wang G."/>
        </authorList>
    </citation>
    <scope>NUCLEOTIDE SEQUENCE [LARGE SCALE GENOMIC DNA]</scope>
    <source>
        <strain evidence="1 2">BH030062</strain>
    </source>
</reference>
<dbReference type="InterPro" id="IPR045920">
    <property type="entry name" value="DUF6339"/>
</dbReference>
<proteinExistence type="predicted"/>
<comment type="caution">
    <text evidence="1">The sequence shown here is derived from an EMBL/GenBank/DDBJ whole genome shotgun (WGS) entry which is preliminary data.</text>
</comment>
<gene>
    <name evidence="1" type="ORF">N780_08575</name>
</gene>
<evidence type="ECO:0000313" key="1">
    <source>
        <dbReference type="EMBL" id="KGP91254.1"/>
    </source>
</evidence>
<dbReference type="OrthoDB" id="2830174at2"/>
<dbReference type="eggNOG" id="ENOG5031CZM">
    <property type="taxonomic scope" value="Bacteria"/>
</dbReference>
<keyword evidence="2" id="KW-1185">Reference proteome</keyword>
<protein>
    <submittedName>
        <fullName evidence="1">Uncharacterized protein</fullName>
    </submittedName>
</protein>
<name>A0A0A2UTK9_9BACI</name>
<dbReference type="STRING" id="1385513.N780_08575"/>
<sequence>MKWEELSKQKAEFIMSGWNGFPKVNEKSNDLNLRSELMAAFEDTLSFLEINKEDLIKGNYRFDMEYGLKVYQIFNQYPSFNVRTASNNNVWRYLSLEVIPDIVYYRWGMREGRFWKDPRRIWLKAIWWYIHLSWQGSEEATREVLKSNTTDDIVQLVERAGSLGYRVTLTREIIRHYGSLTKEQKGRNNQIFRKVMKLNTARAKTVEPDLHPGGQQSYVKELFDYFENAREEVKSS</sequence>
<dbReference type="RefSeq" id="WP_052115014.1">
    <property type="nucleotide sequence ID" value="NZ_AVBG01000007.1"/>
</dbReference>
<dbReference type="Proteomes" id="UP000030153">
    <property type="component" value="Unassembled WGS sequence"/>
</dbReference>
<dbReference type="EMBL" id="AVBG01000007">
    <property type="protein sequence ID" value="KGP91254.1"/>
    <property type="molecule type" value="Genomic_DNA"/>
</dbReference>
<evidence type="ECO:0000313" key="2">
    <source>
        <dbReference type="Proteomes" id="UP000030153"/>
    </source>
</evidence>
<accession>A0A0A2UTK9</accession>